<keyword evidence="5 7" id="KW-1133">Transmembrane helix</keyword>
<feature type="transmembrane region" description="Helical" evidence="7">
    <location>
        <begin position="194"/>
        <end position="215"/>
    </location>
</feature>
<keyword evidence="4 7" id="KW-0812">Transmembrane</keyword>
<sequence length="276" mass="30338">MMNNGQIVKKTLMYIVLIVGLIFSLAPFYWIVIGATNPSGAILSSPPPFLPGGHLMENLRNLSDSINIFKSLFNSSAISVIFVVFSLLVCSAAGYAFAKYQFKGREVIFGVLLLAMMIPYQATIIPLFQLFSSLDWINTYRAVILPQMCYPFAIFLIRQNMKGLPDSLIEAARIDGGGELFIFFKIALPTMRPALAAVGIFLFTFQWNNFMWPLIVLTNESTYTLPVALSTIAGLGSVDYGQVMLGTAISIIPVLIVFLVLQKHFVSGILGGATKE</sequence>
<name>A0A1I5L476_9BACI</name>
<evidence type="ECO:0000313" key="9">
    <source>
        <dbReference type="EMBL" id="SFO91676.1"/>
    </source>
</evidence>
<evidence type="ECO:0000256" key="7">
    <source>
        <dbReference type="RuleBase" id="RU363032"/>
    </source>
</evidence>
<protein>
    <submittedName>
        <fullName evidence="9">Lactose/L-arabinose transport system permease protein</fullName>
    </submittedName>
</protein>
<evidence type="ECO:0000256" key="3">
    <source>
        <dbReference type="ARBA" id="ARBA00022475"/>
    </source>
</evidence>
<feature type="transmembrane region" description="Helical" evidence="7">
    <location>
        <begin position="240"/>
        <end position="261"/>
    </location>
</feature>
<dbReference type="PANTHER" id="PTHR43744:SF2">
    <property type="entry name" value="ARABINOOLIGOSACCHARIDES TRANSPORT SYSTEM PERMEASE PROTEIN ARAQ"/>
    <property type="match status" value="1"/>
</dbReference>
<dbReference type="PANTHER" id="PTHR43744">
    <property type="entry name" value="ABC TRANSPORTER PERMEASE PROTEIN MG189-RELATED-RELATED"/>
    <property type="match status" value="1"/>
</dbReference>
<keyword evidence="2 7" id="KW-0813">Transport</keyword>
<dbReference type="SUPFAM" id="SSF161098">
    <property type="entry name" value="MetI-like"/>
    <property type="match status" value="1"/>
</dbReference>
<feature type="transmembrane region" description="Helical" evidence="7">
    <location>
        <begin position="107"/>
        <end position="128"/>
    </location>
</feature>
<evidence type="ECO:0000313" key="10">
    <source>
        <dbReference type="Proteomes" id="UP000198892"/>
    </source>
</evidence>
<evidence type="ECO:0000256" key="1">
    <source>
        <dbReference type="ARBA" id="ARBA00004651"/>
    </source>
</evidence>
<feature type="transmembrane region" description="Helical" evidence="7">
    <location>
        <begin position="77"/>
        <end position="98"/>
    </location>
</feature>
<dbReference type="OrthoDB" id="9771544at2"/>
<dbReference type="Proteomes" id="UP000198892">
    <property type="component" value="Unassembled WGS sequence"/>
</dbReference>
<proteinExistence type="inferred from homology"/>
<evidence type="ECO:0000256" key="4">
    <source>
        <dbReference type="ARBA" id="ARBA00022692"/>
    </source>
</evidence>
<feature type="transmembrane region" description="Helical" evidence="7">
    <location>
        <begin position="140"/>
        <end position="157"/>
    </location>
</feature>
<dbReference type="GO" id="GO:0005886">
    <property type="term" value="C:plasma membrane"/>
    <property type="evidence" value="ECO:0007669"/>
    <property type="project" value="UniProtKB-SubCell"/>
</dbReference>
<feature type="transmembrane region" description="Helical" evidence="7">
    <location>
        <begin position="12"/>
        <end position="33"/>
    </location>
</feature>
<dbReference type="CDD" id="cd06261">
    <property type="entry name" value="TM_PBP2"/>
    <property type="match status" value="1"/>
</dbReference>
<keyword evidence="3" id="KW-1003">Cell membrane</keyword>
<dbReference type="EMBL" id="FOXD01000001">
    <property type="protein sequence ID" value="SFO91676.1"/>
    <property type="molecule type" value="Genomic_DNA"/>
</dbReference>
<evidence type="ECO:0000259" key="8">
    <source>
        <dbReference type="PROSITE" id="PS50928"/>
    </source>
</evidence>
<feature type="domain" description="ABC transmembrane type-1" evidence="8">
    <location>
        <begin position="72"/>
        <end position="261"/>
    </location>
</feature>
<organism evidence="9 10">
    <name type="scientific">Salibacterium halotolerans</name>
    <dbReference type="NCBI Taxonomy" id="1884432"/>
    <lineage>
        <taxon>Bacteria</taxon>
        <taxon>Bacillati</taxon>
        <taxon>Bacillota</taxon>
        <taxon>Bacilli</taxon>
        <taxon>Bacillales</taxon>
        <taxon>Bacillaceae</taxon>
    </lineage>
</organism>
<dbReference type="Gene3D" id="1.10.3720.10">
    <property type="entry name" value="MetI-like"/>
    <property type="match status" value="1"/>
</dbReference>
<reference evidence="10" key="1">
    <citation type="submission" date="2016-10" db="EMBL/GenBank/DDBJ databases">
        <authorList>
            <person name="Varghese N."/>
            <person name="Submissions S."/>
        </authorList>
    </citation>
    <scope>NUCLEOTIDE SEQUENCE [LARGE SCALE GENOMIC DNA]</scope>
    <source>
        <strain evidence="10">S7</strain>
    </source>
</reference>
<gene>
    <name evidence="9" type="ORF">SAMN05518683_10182</name>
</gene>
<dbReference type="GO" id="GO:0055085">
    <property type="term" value="P:transmembrane transport"/>
    <property type="evidence" value="ECO:0007669"/>
    <property type="project" value="InterPro"/>
</dbReference>
<evidence type="ECO:0000256" key="6">
    <source>
        <dbReference type="ARBA" id="ARBA00023136"/>
    </source>
</evidence>
<comment type="subcellular location">
    <subcellularLocation>
        <location evidence="1 7">Cell membrane</location>
        <topology evidence="1 7">Multi-pass membrane protein</topology>
    </subcellularLocation>
</comment>
<evidence type="ECO:0000256" key="5">
    <source>
        <dbReference type="ARBA" id="ARBA00022989"/>
    </source>
</evidence>
<dbReference type="PROSITE" id="PS50928">
    <property type="entry name" value="ABC_TM1"/>
    <property type="match status" value="1"/>
</dbReference>
<dbReference type="STRING" id="1884432.SAMN05518683_10182"/>
<dbReference type="InterPro" id="IPR035906">
    <property type="entry name" value="MetI-like_sf"/>
</dbReference>
<dbReference type="AlphaFoldDB" id="A0A1I5L476"/>
<dbReference type="Pfam" id="PF00528">
    <property type="entry name" value="BPD_transp_1"/>
    <property type="match status" value="1"/>
</dbReference>
<keyword evidence="10" id="KW-1185">Reference proteome</keyword>
<dbReference type="InterPro" id="IPR000515">
    <property type="entry name" value="MetI-like"/>
</dbReference>
<comment type="similarity">
    <text evidence="7">Belongs to the binding-protein-dependent transport system permease family.</text>
</comment>
<accession>A0A1I5L476</accession>
<evidence type="ECO:0000256" key="2">
    <source>
        <dbReference type="ARBA" id="ARBA00022448"/>
    </source>
</evidence>
<keyword evidence="6 7" id="KW-0472">Membrane</keyword>